<gene>
    <name evidence="3" type="ORF">GCM10010255_12560</name>
</gene>
<organism evidence="3 4">
    <name type="scientific">Streptomyces coeruleofuscus</name>
    <dbReference type="NCBI Taxonomy" id="66879"/>
    <lineage>
        <taxon>Bacteria</taxon>
        <taxon>Bacillati</taxon>
        <taxon>Actinomycetota</taxon>
        <taxon>Actinomycetes</taxon>
        <taxon>Kitasatosporales</taxon>
        <taxon>Streptomycetaceae</taxon>
        <taxon>Streptomyces</taxon>
    </lineage>
</organism>
<dbReference type="InterPro" id="IPR025736">
    <property type="entry name" value="PucR_C-HTH_dom"/>
</dbReference>
<comment type="caution">
    <text evidence="3">The sequence shown here is derived from an EMBL/GenBank/DDBJ whole genome shotgun (WGS) entry which is preliminary data.</text>
</comment>
<feature type="compositionally biased region" description="Low complexity" evidence="1">
    <location>
        <begin position="1"/>
        <end position="16"/>
    </location>
</feature>
<dbReference type="PANTHER" id="PTHR33744:SF17">
    <property type="entry name" value="CONSERVED PROTEIN"/>
    <property type="match status" value="1"/>
</dbReference>
<evidence type="ECO:0000313" key="3">
    <source>
        <dbReference type="EMBL" id="GAA2386644.1"/>
    </source>
</evidence>
<accession>A0ABP5US28</accession>
<dbReference type="Gene3D" id="1.10.10.2840">
    <property type="entry name" value="PucR C-terminal helix-turn-helix domain"/>
    <property type="match status" value="1"/>
</dbReference>
<evidence type="ECO:0000256" key="1">
    <source>
        <dbReference type="SAM" id="MobiDB-lite"/>
    </source>
</evidence>
<dbReference type="PANTHER" id="PTHR33744">
    <property type="entry name" value="CARBOHYDRATE DIACID REGULATOR"/>
    <property type="match status" value="1"/>
</dbReference>
<dbReference type="Pfam" id="PF13556">
    <property type="entry name" value="HTH_30"/>
    <property type="match status" value="1"/>
</dbReference>
<name>A0ABP5US28_9ACTN</name>
<dbReference type="RefSeq" id="WP_346137726.1">
    <property type="nucleotide sequence ID" value="NZ_BAAASE010000001.1"/>
</dbReference>
<dbReference type="Proteomes" id="UP001499986">
    <property type="component" value="Unassembled WGS sequence"/>
</dbReference>
<sequence length="95" mass="10457">MRPERLAAPAAAARPGPGSGRCPLRDTPRCFLDNAGSIPRTADALRLHRTSLYYRLRQIREITGLDLDNGADRLVLHMGLRVEELLARAGEEAPI</sequence>
<dbReference type="InterPro" id="IPR051448">
    <property type="entry name" value="CdaR-like_regulators"/>
</dbReference>
<dbReference type="InterPro" id="IPR042070">
    <property type="entry name" value="PucR_C-HTH_sf"/>
</dbReference>
<feature type="region of interest" description="Disordered" evidence="1">
    <location>
        <begin position="1"/>
        <end position="24"/>
    </location>
</feature>
<proteinExistence type="predicted"/>
<evidence type="ECO:0000313" key="4">
    <source>
        <dbReference type="Proteomes" id="UP001499986"/>
    </source>
</evidence>
<evidence type="ECO:0000259" key="2">
    <source>
        <dbReference type="Pfam" id="PF13556"/>
    </source>
</evidence>
<dbReference type="EMBL" id="BAAASE010000001">
    <property type="protein sequence ID" value="GAA2386644.1"/>
    <property type="molecule type" value="Genomic_DNA"/>
</dbReference>
<reference evidence="4" key="1">
    <citation type="journal article" date="2019" name="Int. J. Syst. Evol. Microbiol.">
        <title>The Global Catalogue of Microorganisms (GCM) 10K type strain sequencing project: providing services to taxonomists for standard genome sequencing and annotation.</title>
        <authorList>
            <consortium name="The Broad Institute Genomics Platform"/>
            <consortium name="The Broad Institute Genome Sequencing Center for Infectious Disease"/>
            <person name="Wu L."/>
            <person name="Ma J."/>
        </authorList>
    </citation>
    <scope>NUCLEOTIDE SEQUENCE [LARGE SCALE GENOMIC DNA]</scope>
    <source>
        <strain evidence="4">JCM 4358</strain>
    </source>
</reference>
<protein>
    <recommendedName>
        <fullName evidence="2">PucR C-terminal helix-turn-helix domain-containing protein</fullName>
    </recommendedName>
</protein>
<keyword evidence="4" id="KW-1185">Reference proteome</keyword>
<feature type="domain" description="PucR C-terminal helix-turn-helix" evidence="2">
    <location>
        <begin position="24"/>
        <end position="82"/>
    </location>
</feature>